<dbReference type="GO" id="GO:0016020">
    <property type="term" value="C:membrane"/>
    <property type="evidence" value="ECO:0007669"/>
    <property type="project" value="UniProtKB-SubCell"/>
</dbReference>
<evidence type="ECO:0000256" key="3">
    <source>
        <dbReference type="ARBA" id="ARBA00022989"/>
    </source>
</evidence>
<feature type="transmembrane region" description="Helical" evidence="6">
    <location>
        <begin position="569"/>
        <end position="593"/>
    </location>
</feature>
<feature type="transmembrane region" description="Helical" evidence="6">
    <location>
        <begin position="533"/>
        <end position="557"/>
    </location>
</feature>
<sequence>MAVEILLRTQESETPFVQLLLAVFNSILEVFILCAAGYTLARHGILDKKTQKQINRLNVSLFTPALLFSKVAFFLTPAKLKELWIIPIWFVTVTTASMFVGRVLGFAFGLKQSQRSFVMAAAMFMNSNALPIALMQSLVVSVPDLAWGDDDNRNAMLGRALTYLTMYSTLGMVVRYSYGVSLLSRADTILVPAPANNGEADENTPLLLGDSPNLRSQPSTSTITVSGSYQSSKCNSHSGSPRLVHSPKDVAHTDLQELITSERGDPPPPLAGRPHFPTRRTTFYNSFPNSPNDSVTNLARYDTSPNTTDSEDSDDEHPRDVEAGRASNGNDGLPTPPTQPAQHVPQPSHSHSHTHHLATHFLHHVGRRVARFWAALNDFMTVPLWSATLSLFVACIAPLKHALEFHMQPLNNAINTAGKCAVPLTLVVLGAYFYVPPPERFDATNAGERRLSRSERRRQSRTFIEIVKDTFGIPRYQRSSSPPAKKEKTLKPGETKTVVLAVAARMIITPVLLVPLMVFATRFDWHAIFEDPVFVTVNTILLCSPPALTLAQITAAVSGDAFERLISRTIFWSYCIVTPPVTIGCVLLGLWLAKL</sequence>
<keyword evidence="3 6" id="KW-1133">Transmembrane helix</keyword>
<evidence type="ECO:0008006" key="9">
    <source>
        <dbReference type="Google" id="ProtNLM"/>
    </source>
</evidence>
<evidence type="ECO:0000256" key="4">
    <source>
        <dbReference type="ARBA" id="ARBA00023136"/>
    </source>
</evidence>
<feature type="transmembrane region" description="Helical" evidence="6">
    <location>
        <begin position="16"/>
        <end position="38"/>
    </location>
</feature>
<dbReference type="OrthoDB" id="2499604at2759"/>
<feature type="transmembrane region" description="Helical" evidence="6">
    <location>
        <begin position="59"/>
        <end position="78"/>
    </location>
</feature>
<comment type="caution">
    <text evidence="7">The sequence shown here is derived from an EMBL/GenBank/DDBJ whole genome shotgun (WGS) entry which is preliminary data.</text>
</comment>
<feature type="compositionally biased region" description="Polar residues" evidence="5">
    <location>
        <begin position="213"/>
        <end position="239"/>
    </location>
</feature>
<dbReference type="InterPro" id="IPR004776">
    <property type="entry name" value="Mem_transp_PIN-like"/>
</dbReference>
<proteinExistence type="predicted"/>
<keyword evidence="4 6" id="KW-0472">Membrane</keyword>
<organism evidence="7 8">
    <name type="scientific">Cyclocybe aegerita</name>
    <name type="common">Black poplar mushroom</name>
    <name type="synonym">Agrocybe aegerita</name>
    <dbReference type="NCBI Taxonomy" id="1973307"/>
    <lineage>
        <taxon>Eukaryota</taxon>
        <taxon>Fungi</taxon>
        <taxon>Dikarya</taxon>
        <taxon>Basidiomycota</taxon>
        <taxon>Agaricomycotina</taxon>
        <taxon>Agaricomycetes</taxon>
        <taxon>Agaricomycetidae</taxon>
        <taxon>Agaricales</taxon>
        <taxon>Agaricineae</taxon>
        <taxon>Bolbitiaceae</taxon>
        <taxon>Cyclocybe</taxon>
    </lineage>
</organism>
<feature type="transmembrane region" description="Helical" evidence="6">
    <location>
        <begin position="160"/>
        <end position="178"/>
    </location>
</feature>
<evidence type="ECO:0000313" key="7">
    <source>
        <dbReference type="EMBL" id="CAA7261236.1"/>
    </source>
</evidence>
<reference evidence="7 8" key="1">
    <citation type="submission" date="2020-01" db="EMBL/GenBank/DDBJ databases">
        <authorList>
            <person name="Gupta K D."/>
        </authorList>
    </citation>
    <scope>NUCLEOTIDE SEQUENCE [LARGE SCALE GENOMIC DNA]</scope>
</reference>
<gene>
    <name evidence="7" type="ORF">AAE3_LOCUS3429</name>
</gene>
<dbReference type="PANTHER" id="PTHR31794">
    <property type="entry name" value="AUXIN EFFLUX TRANSPORTER FAMILY PROTEIN (EUROFUNG)"/>
    <property type="match status" value="1"/>
</dbReference>
<evidence type="ECO:0000256" key="2">
    <source>
        <dbReference type="ARBA" id="ARBA00022692"/>
    </source>
</evidence>
<comment type="subcellular location">
    <subcellularLocation>
        <location evidence="1">Membrane</location>
        <topology evidence="1">Multi-pass membrane protein</topology>
    </subcellularLocation>
</comment>
<feature type="transmembrane region" description="Helical" evidence="6">
    <location>
        <begin position="498"/>
        <end position="521"/>
    </location>
</feature>
<feature type="compositionally biased region" description="Polar residues" evidence="5">
    <location>
        <begin position="279"/>
        <end position="308"/>
    </location>
</feature>
<dbReference type="Proteomes" id="UP000467700">
    <property type="component" value="Unassembled WGS sequence"/>
</dbReference>
<evidence type="ECO:0000256" key="5">
    <source>
        <dbReference type="SAM" id="MobiDB-lite"/>
    </source>
</evidence>
<feature type="compositionally biased region" description="Low complexity" evidence="5">
    <location>
        <begin position="340"/>
        <end position="349"/>
    </location>
</feature>
<dbReference type="PANTHER" id="PTHR31794:SF2">
    <property type="entry name" value="AUXIN EFFLUX TRANSPORTER FAMILY PROTEIN (EUROFUNG)"/>
    <property type="match status" value="1"/>
</dbReference>
<feature type="transmembrane region" description="Helical" evidence="6">
    <location>
        <begin position="117"/>
        <end position="140"/>
    </location>
</feature>
<keyword evidence="8" id="KW-1185">Reference proteome</keyword>
<dbReference type="AlphaFoldDB" id="A0A8S0W8D5"/>
<feature type="region of interest" description="Disordered" evidence="5">
    <location>
        <begin position="196"/>
        <end position="247"/>
    </location>
</feature>
<evidence type="ECO:0000256" key="1">
    <source>
        <dbReference type="ARBA" id="ARBA00004141"/>
    </source>
</evidence>
<dbReference type="GO" id="GO:0005783">
    <property type="term" value="C:endoplasmic reticulum"/>
    <property type="evidence" value="ECO:0007669"/>
    <property type="project" value="TreeGrafter"/>
</dbReference>
<dbReference type="Pfam" id="PF03547">
    <property type="entry name" value="Mem_trans"/>
    <property type="match status" value="1"/>
</dbReference>
<dbReference type="EMBL" id="CACVBS010000032">
    <property type="protein sequence ID" value="CAA7261236.1"/>
    <property type="molecule type" value="Genomic_DNA"/>
</dbReference>
<keyword evidence="2 6" id="KW-0812">Transmembrane</keyword>
<evidence type="ECO:0000256" key="6">
    <source>
        <dbReference type="SAM" id="Phobius"/>
    </source>
</evidence>
<accession>A0A8S0W8D5</accession>
<protein>
    <recommendedName>
        <fullName evidence="9">Auxin efflux carrier</fullName>
    </recommendedName>
</protein>
<dbReference type="GO" id="GO:0055085">
    <property type="term" value="P:transmembrane transport"/>
    <property type="evidence" value="ECO:0007669"/>
    <property type="project" value="InterPro"/>
</dbReference>
<name>A0A8S0W8D5_CYCAE</name>
<evidence type="ECO:0000313" key="8">
    <source>
        <dbReference type="Proteomes" id="UP000467700"/>
    </source>
</evidence>
<feature type="region of interest" description="Disordered" evidence="5">
    <location>
        <begin position="259"/>
        <end position="356"/>
    </location>
</feature>
<feature type="transmembrane region" description="Helical" evidence="6">
    <location>
        <begin position="84"/>
        <end position="105"/>
    </location>
</feature>